<organism evidence="1">
    <name type="scientific">hydrothermal vent metagenome</name>
    <dbReference type="NCBI Taxonomy" id="652676"/>
    <lineage>
        <taxon>unclassified sequences</taxon>
        <taxon>metagenomes</taxon>
        <taxon>ecological metagenomes</taxon>
    </lineage>
</organism>
<name>A0A3B0Y1C0_9ZZZZ</name>
<protein>
    <submittedName>
        <fullName evidence="1">Uncharacterized protein</fullName>
    </submittedName>
</protein>
<sequence length="73" mass="8245">MAINRQLELIVSASKTLGLIEDTFFLRLDLVNNAIYRISRQVSMDNVALTRPIFKPAFTNESTGLPTIDTFIE</sequence>
<reference evidence="1" key="1">
    <citation type="submission" date="2018-06" db="EMBL/GenBank/DDBJ databases">
        <authorList>
            <person name="Zhirakovskaya E."/>
        </authorList>
    </citation>
    <scope>NUCLEOTIDE SEQUENCE</scope>
</reference>
<proteinExistence type="predicted"/>
<dbReference type="EMBL" id="UOFK01000059">
    <property type="protein sequence ID" value="VAW74465.1"/>
    <property type="molecule type" value="Genomic_DNA"/>
</dbReference>
<evidence type="ECO:0000313" key="1">
    <source>
        <dbReference type="EMBL" id="VAW74465.1"/>
    </source>
</evidence>
<gene>
    <name evidence="1" type="ORF">MNBD_GAMMA13-100</name>
</gene>
<accession>A0A3B0Y1C0</accession>
<dbReference type="AlphaFoldDB" id="A0A3B0Y1C0"/>